<evidence type="ECO:0000256" key="1">
    <source>
        <dbReference type="ARBA" id="ARBA00022703"/>
    </source>
</evidence>
<dbReference type="SUPFAM" id="SSF47986">
    <property type="entry name" value="DEATH domain"/>
    <property type="match status" value="1"/>
</dbReference>
<reference evidence="3" key="1">
    <citation type="submission" date="2025-08" db="UniProtKB">
        <authorList>
            <consortium name="Ensembl"/>
        </authorList>
    </citation>
    <scope>IDENTIFICATION</scope>
</reference>
<dbReference type="Proteomes" id="UP000694428">
    <property type="component" value="Unplaced"/>
</dbReference>
<sequence>MEDDSLQFRQLLLLIDEKLGAEDVAALKFLCTDLIPLRKLESVQSAMDIFQFLIDEDYLNEEDTFLLAELLYRIKYHSLLSLLGYTKEKEEAPSPCDVKLTVWT</sequence>
<keyword evidence="4" id="KW-1185">Reference proteome</keyword>
<organism evidence="3 4">
    <name type="scientific">Pavo cristatus</name>
    <name type="common">Indian peafowl</name>
    <name type="synonym">Blue peafowl</name>
    <dbReference type="NCBI Taxonomy" id="9049"/>
    <lineage>
        <taxon>Eukaryota</taxon>
        <taxon>Metazoa</taxon>
        <taxon>Chordata</taxon>
        <taxon>Craniata</taxon>
        <taxon>Vertebrata</taxon>
        <taxon>Euteleostomi</taxon>
        <taxon>Archelosauria</taxon>
        <taxon>Archosauria</taxon>
        <taxon>Dinosauria</taxon>
        <taxon>Saurischia</taxon>
        <taxon>Theropoda</taxon>
        <taxon>Coelurosauria</taxon>
        <taxon>Aves</taxon>
        <taxon>Neognathae</taxon>
        <taxon>Galloanserae</taxon>
        <taxon>Galliformes</taxon>
        <taxon>Phasianidae</taxon>
        <taxon>Phasianinae</taxon>
        <taxon>Pavo</taxon>
    </lineage>
</organism>
<proteinExistence type="predicted"/>
<keyword evidence="1" id="KW-0053">Apoptosis</keyword>
<evidence type="ECO:0000313" key="4">
    <source>
        <dbReference type="Proteomes" id="UP000694428"/>
    </source>
</evidence>
<dbReference type="PANTHER" id="PTHR48169:SF7">
    <property type="entry name" value="CASPASE 10"/>
    <property type="match status" value="1"/>
</dbReference>
<dbReference type="FunFam" id="1.10.533.10:FF:000038">
    <property type="entry name" value="Caspase 10"/>
    <property type="match status" value="1"/>
</dbReference>
<evidence type="ECO:0000313" key="3">
    <source>
        <dbReference type="Ensembl" id="ENSPSTP00000022605.1"/>
    </source>
</evidence>
<dbReference type="InterPro" id="IPR001875">
    <property type="entry name" value="DED_dom"/>
</dbReference>
<dbReference type="GO" id="GO:0006915">
    <property type="term" value="P:apoptotic process"/>
    <property type="evidence" value="ECO:0007669"/>
    <property type="project" value="UniProtKB-KW"/>
</dbReference>
<dbReference type="AlphaFoldDB" id="A0A8C9LF46"/>
<feature type="domain" description="DED" evidence="2">
    <location>
        <begin position="7"/>
        <end position="85"/>
    </location>
</feature>
<dbReference type="PANTHER" id="PTHR48169">
    <property type="entry name" value="DED DOMAIN-CONTAINING PROTEIN"/>
    <property type="match status" value="1"/>
</dbReference>
<dbReference type="Pfam" id="PF01335">
    <property type="entry name" value="DED"/>
    <property type="match status" value="1"/>
</dbReference>
<name>A0A8C9LF46_PAVCR</name>
<reference evidence="3" key="2">
    <citation type="submission" date="2025-09" db="UniProtKB">
        <authorList>
            <consortium name="Ensembl"/>
        </authorList>
    </citation>
    <scope>IDENTIFICATION</scope>
</reference>
<dbReference type="Gene3D" id="1.10.533.10">
    <property type="entry name" value="Death Domain, Fas"/>
    <property type="match status" value="1"/>
</dbReference>
<protein>
    <recommendedName>
        <fullName evidence="2">DED domain-containing protein</fullName>
    </recommendedName>
</protein>
<accession>A0A8C9LF46</accession>
<dbReference type="PROSITE" id="PS50168">
    <property type="entry name" value="DED"/>
    <property type="match status" value="1"/>
</dbReference>
<dbReference type="GO" id="GO:0042981">
    <property type="term" value="P:regulation of apoptotic process"/>
    <property type="evidence" value="ECO:0007669"/>
    <property type="project" value="InterPro"/>
</dbReference>
<dbReference type="InterPro" id="IPR011029">
    <property type="entry name" value="DEATH-like_dom_sf"/>
</dbReference>
<dbReference type="SMART" id="SM00031">
    <property type="entry name" value="DED"/>
    <property type="match status" value="1"/>
</dbReference>
<evidence type="ECO:0000259" key="2">
    <source>
        <dbReference type="PROSITE" id="PS50168"/>
    </source>
</evidence>
<dbReference type="Ensembl" id="ENSPSTT00000023751.1">
    <property type="protein sequence ID" value="ENSPSTP00000022605.1"/>
    <property type="gene ID" value="ENSPSTG00000016595.1"/>
</dbReference>